<feature type="compositionally biased region" description="Acidic residues" evidence="6">
    <location>
        <begin position="403"/>
        <end position="418"/>
    </location>
</feature>
<gene>
    <name evidence="10" type="ORF">HPG69_001572</name>
</gene>
<feature type="compositionally biased region" description="Basic and acidic residues" evidence="6">
    <location>
        <begin position="316"/>
        <end position="347"/>
    </location>
</feature>
<evidence type="ECO:0000313" key="10">
    <source>
        <dbReference type="EMBL" id="KAF5926940.1"/>
    </source>
</evidence>
<dbReference type="InterPro" id="IPR036872">
    <property type="entry name" value="CH_dom_sf"/>
</dbReference>
<evidence type="ECO:0000256" key="1">
    <source>
        <dbReference type="ARBA" id="ARBA00022723"/>
    </source>
</evidence>
<dbReference type="InterPro" id="IPR001781">
    <property type="entry name" value="Znf_LIM"/>
</dbReference>
<evidence type="ECO:0000256" key="3">
    <source>
        <dbReference type="ARBA" id="ARBA00023038"/>
    </source>
</evidence>
<evidence type="ECO:0008006" key="12">
    <source>
        <dbReference type="Google" id="ProtNLM"/>
    </source>
</evidence>
<feature type="compositionally biased region" description="Acidic residues" evidence="6">
    <location>
        <begin position="1262"/>
        <end position="1274"/>
    </location>
</feature>
<evidence type="ECO:0000256" key="6">
    <source>
        <dbReference type="SAM" id="MobiDB-lite"/>
    </source>
</evidence>
<keyword evidence="5" id="KW-0175">Coiled coil</keyword>
<feature type="compositionally biased region" description="Low complexity" evidence="6">
    <location>
        <begin position="445"/>
        <end position="455"/>
    </location>
</feature>
<dbReference type="Gene3D" id="2.10.110.10">
    <property type="entry name" value="Cysteine Rich Protein"/>
    <property type="match status" value="1"/>
</dbReference>
<accession>A0A7J7FFY7</accession>
<dbReference type="Gene3D" id="1.10.418.10">
    <property type="entry name" value="Calponin-like domain"/>
    <property type="match status" value="1"/>
</dbReference>
<dbReference type="GO" id="GO:0010604">
    <property type="term" value="P:positive regulation of macromolecule metabolic process"/>
    <property type="evidence" value="ECO:0007669"/>
    <property type="project" value="UniProtKB-ARBA"/>
</dbReference>
<evidence type="ECO:0000256" key="4">
    <source>
        <dbReference type="PROSITE-ProRule" id="PRU00125"/>
    </source>
</evidence>
<dbReference type="Pfam" id="PF00307">
    <property type="entry name" value="CH"/>
    <property type="match status" value="1"/>
</dbReference>
<evidence type="ECO:0000256" key="2">
    <source>
        <dbReference type="ARBA" id="ARBA00022833"/>
    </source>
</evidence>
<evidence type="ECO:0000256" key="7">
    <source>
        <dbReference type="SAM" id="Phobius"/>
    </source>
</evidence>
<feature type="region of interest" description="Disordered" evidence="6">
    <location>
        <begin position="1502"/>
        <end position="1621"/>
    </location>
</feature>
<dbReference type="PANTHER" id="PTHR15551">
    <property type="entry name" value="LIM DOMAIN ONLY 7"/>
    <property type="match status" value="1"/>
</dbReference>
<keyword evidence="2 4" id="KW-0862">Zinc</keyword>
<dbReference type="Pfam" id="PF00412">
    <property type="entry name" value="LIM"/>
    <property type="match status" value="1"/>
</dbReference>
<feature type="compositionally biased region" description="Basic and acidic residues" evidence="6">
    <location>
        <begin position="1558"/>
        <end position="1571"/>
    </location>
</feature>
<dbReference type="FunFam" id="2.10.110.10:FF:000041">
    <property type="entry name" value="LIM and calponin homology domains 1"/>
    <property type="match status" value="1"/>
</dbReference>
<proteinExistence type="predicted"/>
<feature type="compositionally biased region" description="Low complexity" evidence="6">
    <location>
        <begin position="1606"/>
        <end position="1618"/>
    </location>
</feature>
<keyword evidence="3 4" id="KW-0440">LIM domain</keyword>
<feature type="region of interest" description="Disordered" evidence="6">
    <location>
        <begin position="653"/>
        <end position="688"/>
    </location>
</feature>
<dbReference type="Proteomes" id="UP000551758">
    <property type="component" value="Unassembled WGS sequence"/>
</dbReference>
<feature type="coiled-coil region" evidence="5">
    <location>
        <begin position="1456"/>
        <end position="1497"/>
    </location>
</feature>
<dbReference type="EMBL" id="JACDTQ010000745">
    <property type="protein sequence ID" value="KAF5926940.1"/>
    <property type="molecule type" value="Genomic_DNA"/>
</dbReference>
<dbReference type="GO" id="GO:0032034">
    <property type="term" value="F:myosin II head/neck binding"/>
    <property type="evidence" value="ECO:0007669"/>
    <property type="project" value="TreeGrafter"/>
</dbReference>
<keyword evidence="11" id="KW-1185">Reference proteome</keyword>
<feature type="transmembrane region" description="Helical" evidence="7">
    <location>
        <begin position="907"/>
        <end position="923"/>
    </location>
</feature>
<feature type="compositionally biased region" description="Polar residues" evidence="6">
    <location>
        <begin position="1572"/>
        <end position="1583"/>
    </location>
</feature>
<dbReference type="GO" id="GO:0080090">
    <property type="term" value="P:regulation of primary metabolic process"/>
    <property type="evidence" value="ECO:0007669"/>
    <property type="project" value="UniProtKB-ARBA"/>
</dbReference>
<feature type="compositionally biased region" description="Low complexity" evidence="6">
    <location>
        <begin position="291"/>
        <end position="300"/>
    </location>
</feature>
<feature type="compositionally biased region" description="Basic and acidic residues" evidence="6">
    <location>
        <begin position="745"/>
        <end position="769"/>
    </location>
</feature>
<dbReference type="GO" id="GO:0001725">
    <property type="term" value="C:stress fiber"/>
    <property type="evidence" value="ECO:0007669"/>
    <property type="project" value="TreeGrafter"/>
</dbReference>
<feature type="compositionally biased region" description="Basic and acidic residues" evidence="6">
    <location>
        <begin position="1531"/>
        <end position="1550"/>
    </location>
</feature>
<keyword evidence="7" id="KW-1133">Transmembrane helix</keyword>
<reference evidence="10 11" key="1">
    <citation type="journal article" date="2020" name="Mol. Biol. Evol.">
        <title>Interspecific Gene Flow and the Evolution of Specialization in Black and White Rhinoceros.</title>
        <authorList>
            <person name="Moodley Y."/>
            <person name="Westbury M.V."/>
            <person name="Russo I.M."/>
            <person name="Gopalakrishnan S."/>
            <person name="Rakotoarivelo A."/>
            <person name="Olsen R.A."/>
            <person name="Prost S."/>
            <person name="Tunstall T."/>
            <person name="Ryder O.A."/>
            <person name="Dalen L."/>
            <person name="Bruford M.W."/>
        </authorList>
    </citation>
    <scope>NUCLEOTIDE SEQUENCE [LARGE SCALE GENOMIC DNA]</scope>
    <source>
        <strain evidence="10">SBR-YM</strain>
        <tissue evidence="10">Skin</tissue>
    </source>
</reference>
<dbReference type="InterPro" id="IPR001715">
    <property type="entry name" value="CH_dom"/>
</dbReference>
<dbReference type="PROSITE" id="PS50021">
    <property type="entry name" value="CH"/>
    <property type="match status" value="1"/>
</dbReference>
<evidence type="ECO:0000256" key="5">
    <source>
        <dbReference type="SAM" id="Coils"/>
    </source>
</evidence>
<dbReference type="GO" id="GO:0051893">
    <property type="term" value="P:regulation of focal adhesion assembly"/>
    <property type="evidence" value="ECO:0007669"/>
    <property type="project" value="TreeGrafter"/>
</dbReference>
<dbReference type="SUPFAM" id="SSF47576">
    <property type="entry name" value="Calponin-homology domain, CH-domain"/>
    <property type="match status" value="1"/>
</dbReference>
<feature type="coiled-coil region" evidence="5">
    <location>
        <begin position="984"/>
        <end position="1069"/>
    </location>
</feature>
<feature type="region of interest" description="Disordered" evidence="6">
    <location>
        <begin position="1739"/>
        <end position="1761"/>
    </location>
</feature>
<dbReference type="GO" id="GO:0051496">
    <property type="term" value="P:positive regulation of stress fiber assembly"/>
    <property type="evidence" value="ECO:0007669"/>
    <property type="project" value="TreeGrafter"/>
</dbReference>
<feature type="compositionally biased region" description="Basic and acidic residues" evidence="6">
    <location>
        <begin position="561"/>
        <end position="570"/>
    </location>
</feature>
<protein>
    <recommendedName>
        <fullName evidence="12">LIM and calponin homology domains 1</fullName>
    </recommendedName>
</protein>
<keyword evidence="1 4" id="KW-0479">Metal-binding</keyword>
<feature type="compositionally biased region" description="Polar residues" evidence="6">
    <location>
        <begin position="1147"/>
        <end position="1158"/>
    </location>
</feature>
<feature type="compositionally biased region" description="Basic and acidic residues" evidence="6">
    <location>
        <begin position="578"/>
        <end position="593"/>
    </location>
</feature>
<comment type="caution">
    <text evidence="10">The sequence shown here is derived from an EMBL/GenBank/DDBJ whole genome shotgun (WGS) entry which is preliminary data.</text>
</comment>
<evidence type="ECO:0000313" key="11">
    <source>
        <dbReference type="Proteomes" id="UP000551758"/>
    </source>
</evidence>
<organism evidence="10 11">
    <name type="scientific">Diceros bicornis minor</name>
    <name type="common">South-central black rhinoceros</name>
    <dbReference type="NCBI Taxonomy" id="77932"/>
    <lineage>
        <taxon>Eukaryota</taxon>
        <taxon>Metazoa</taxon>
        <taxon>Chordata</taxon>
        <taxon>Craniata</taxon>
        <taxon>Vertebrata</taxon>
        <taxon>Euteleostomi</taxon>
        <taxon>Mammalia</taxon>
        <taxon>Eutheria</taxon>
        <taxon>Laurasiatheria</taxon>
        <taxon>Perissodactyla</taxon>
        <taxon>Rhinocerotidae</taxon>
        <taxon>Diceros</taxon>
    </lineage>
</organism>
<dbReference type="InterPro" id="IPR031865">
    <property type="entry name" value="DUF4757"/>
</dbReference>
<feature type="region of interest" description="Disordered" evidence="6">
    <location>
        <begin position="1147"/>
        <end position="1176"/>
    </location>
</feature>
<name>A0A7J7FFY7_DICBM</name>
<feature type="compositionally biased region" description="Basic and acidic residues" evidence="6">
    <location>
        <begin position="456"/>
        <end position="466"/>
    </location>
</feature>
<feature type="region of interest" description="Disordered" evidence="6">
    <location>
        <begin position="272"/>
        <end position="466"/>
    </location>
</feature>
<dbReference type="PROSITE" id="PS00478">
    <property type="entry name" value="LIM_DOMAIN_1"/>
    <property type="match status" value="1"/>
</dbReference>
<dbReference type="GO" id="GO:0046872">
    <property type="term" value="F:metal ion binding"/>
    <property type="evidence" value="ECO:0007669"/>
    <property type="project" value="UniProtKB-KW"/>
</dbReference>
<feature type="compositionally biased region" description="Basic and acidic residues" evidence="6">
    <location>
        <begin position="784"/>
        <end position="795"/>
    </location>
</feature>
<feature type="region of interest" description="Disordered" evidence="6">
    <location>
        <begin position="561"/>
        <end position="611"/>
    </location>
</feature>
<feature type="compositionally biased region" description="Low complexity" evidence="6">
    <location>
        <begin position="1509"/>
        <end position="1520"/>
    </location>
</feature>
<evidence type="ECO:0000259" key="8">
    <source>
        <dbReference type="PROSITE" id="PS50021"/>
    </source>
</evidence>
<dbReference type="PANTHER" id="PTHR15551:SF3">
    <property type="entry name" value="LIM AND CALPONIN HOMOLOGY DOMAINS-CONTAINING PROTEIN 1"/>
    <property type="match status" value="1"/>
</dbReference>
<feature type="compositionally biased region" description="Basic and acidic residues" evidence="6">
    <location>
        <begin position="1362"/>
        <end position="1374"/>
    </location>
</feature>
<sequence>MEEASLDLKPLIVANELMYHTSSNLSGMVNKWRDVLRSSFVSMSGRWWKDLGGTMLNISKQALENLFLLLSNRISEAPELFLKWFIGSWRLCSPKSVKLQVTGRSFGDKDFRTGLENGILLCEMAKGLISFDFSPSPSGRQVRLLNAIKPGLVKKINRLPTPIAGLDNIILFLRGCKELGLKESQLFDPSDLQDTSNRVTVKSLDYSRKLKNVLVTIYWLGKAANSCASYSGTTLNLKEFEGLLAQMRKETDDIESPKRSIRDSGYIDCWDSERSDSLSPPRHGRDDSFDSLDSFGSRSRQTPSPDVVLRGSSDGRGSDSESDLPHRKLPDVKKDDMSARRTSHGEPKSAVPFNQYLPNKSNQTAYVPAPLRKKKAEREDYRKSWSTATSPLGGERPFSYPETIEEEGSEVGSCEEDPVGQMDPGGKPSDGGLELPTGSGKEQPSPEAAAVAPAPKSEDKDAAEIQKLRRLEQAGIKVMPAAQRFASQKQLSNEKEAVCDIILCKENPFLAHQHGKDSESEDEAARRLPDLEKDDFAARRARMNQTKPMVPLHQLLYGPYRKKEAERSDGSKQLSKGISEKKSLEHKRDEGVERVCAPEPSPEIKAETAIRDDFASRKARAYKKAASPRQKFVHFGPVTEIDQQKWKRLSIGKAGPREDAEVISHGSKIQPYAVSPASAATSGLEEDQMLNPQNDLRVVTSGIHDYCKRVSQLAPVLESQEEHVCSLGECPRRTEEVTCKQLPQDGKEENEGVAQRDSEMPPKAERSEESSQPLSCPLASEWEASGKEESSEKMTAHAWSGSGLKGQRKLYDSQKDDMMARRTGMSLRHVGSNPNKFLPVPFAKRQDVEESAKGPPMKDKSQNGKLVYFFQAQIGSLQVMEYHPSLVLIKAASFLGIVVFVKCMRKALIGVLVGVLVCFWKTAETLFDVICANALTHQRQGQYGLRTPVSDDAESTSMFDMRSEEEAAVQPHSRARQEQLQLINNQLREEDDKWQDDLARWKSRRRSASQDLIKKEEERKKMEKLLAGEDGTRERRKSIKTYREIVQEKERRERELHEAYKNARSQEEAEGILQQYIERFTISEAVLERLEMPKILERSHSTDPNLSSFLDDPNPMKYLRQQSLPPPKFTATVETTIARTSVLDTSMSVGSASPSKTVTPKAVPMLTPKPYSQPKNSQEVLKTFKVDGKVSMNGETVHGDEEEKERECPTVALAPSLTKSQMFEGVARVHESPVELKQDNNSIEINIKKPNSVPQELTATTEETELNSQEDENDGEKPEKGNTELASSGLFCIRLVLRAGYVHTQCTSWHYGITGPSCGRLLLDGSECNSISEPQHFTTTVTRSSPTVAFVEFSSSPQPKNDVPEEKDQKKLENEMSGRVELVLSQKVVKPKSPEPEATLTFPFWDKMPETDQLHLPNLNSQVDSPGSEKSPLTTPFKFWAWDPEEERKRQEKWQQEQERLLQERYQKEQDKLKEEWEKAQKEVEEEERRYYEEERKIIEDTVVPFTVSSNSADQSASSSMTEGSGTVNKMDLENCREEEQETRQKKPFQEDNNDLLLKTRESDPLEEKDSLTQGALTHSENPGSKGIHQDDQLDAEAGAPPCGMNPQQAQDPPQNQQVSNSSMHILEDVKPKTLPLDKSINHQIESPSERRKSISGKKLCSSCGLPLGKGAAMIIETLNLYFHIQCFRCGICKGQLGDAVSGTDVRIRNGLLNCNDCYMRSRTFVYAVPFVQTRYPPPPFSKKQHQPSIEKSPAGGSGIRSSKGKELIDLFPLEVLLRIDRAVLMLQAC</sequence>
<feature type="region of interest" description="Disordered" evidence="6">
    <location>
        <begin position="741"/>
        <end position="801"/>
    </location>
</feature>
<feature type="compositionally biased region" description="Polar residues" evidence="6">
    <location>
        <begin position="356"/>
        <end position="365"/>
    </location>
</feature>
<evidence type="ECO:0000259" key="9">
    <source>
        <dbReference type="PROSITE" id="PS50023"/>
    </source>
</evidence>
<feature type="transmembrane region" description="Helical" evidence="7">
    <location>
        <begin position="882"/>
        <end position="900"/>
    </location>
</feature>
<feature type="region of interest" description="Disordered" evidence="6">
    <location>
        <begin position="1248"/>
        <end position="1283"/>
    </location>
</feature>
<dbReference type="PROSITE" id="PS50023">
    <property type="entry name" value="LIM_DOMAIN_2"/>
    <property type="match status" value="1"/>
</dbReference>
<keyword evidence="7" id="KW-0472">Membrane</keyword>
<feature type="domain" description="LIM zinc-binding" evidence="9">
    <location>
        <begin position="1659"/>
        <end position="1725"/>
    </location>
</feature>
<dbReference type="FunFam" id="1.10.418.10:FF:000038">
    <property type="entry name" value="LIM and calponin homology domains-containing protein 1"/>
    <property type="match status" value="1"/>
</dbReference>
<feature type="compositionally biased region" description="Basic and acidic residues" evidence="6">
    <location>
        <begin position="602"/>
        <end position="611"/>
    </location>
</feature>
<feature type="domain" description="Calponin-homology (CH)" evidence="8">
    <location>
        <begin position="75"/>
        <end position="212"/>
    </location>
</feature>
<keyword evidence="7" id="KW-0812">Transmembrane</keyword>
<dbReference type="SMART" id="SM00132">
    <property type="entry name" value="LIM"/>
    <property type="match status" value="1"/>
</dbReference>
<dbReference type="Pfam" id="PF15949">
    <property type="entry name" value="DUF4757"/>
    <property type="match status" value="2"/>
</dbReference>
<dbReference type="CDD" id="cd08368">
    <property type="entry name" value="LIM"/>
    <property type="match status" value="1"/>
</dbReference>
<feature type="region of interest" description="Disordered" evidence="6">
    <location>
        <begin position="1353"/>
        <end position="1374"/>
    </location>
</feature>